<proteinExistence type="predicted"/>
<dbReference type="EMBL" id="JAARLZ010000002">
    <property type="protein sequence ID" value="NII05797.1"/>
    <property type="molecule type" value="Genomic_DNA"/>
</dbReference>
<comment type="caution">
    <text evidence="2">The sequence shown here is derived from an EMBL/GenBank/DDBJ whole genome shotgun (WGS) entry which is preliminary data.</text>
</comment>
<dbReference type="AlphaFoldDB" id="A0A7X5ZHG6"/>
<organism evidence="2 3">
    <name type="scientific">Luteibacter anthropi</name>
    <dbReference type="NCBI Taxonomy" id="564369"/>
    <lineage>
        <taxon>Bacteria</taxon>
        <taxon>Pseudomonadati</taxon>
        <taxon>Pseudomonadota</taxon>
        <taxon>Gammaproteobacteria</taxon>
        <taxon>Lysobacterales</taxon>
        <taxon>Rhodanobacteraceae</taxon>
        <taxon>Luteibacter</taxon>
    </lineage>
</organism>
<dbReference type="RefSeq" id="WP_166946875.1">
    <property type="nucleotide sequence ID" value="NZ_JAARLZ010000002.1"/>
</dbReference>
<keyword evidence="1" id="KW-0732">Signal</keyword>
<evidence type="ECO:0000256" key="1">
    <source>
        <dbReference type="SAM" id="SignalP"/>
    </source>
</evidence>
<name>A0A7X5ZHG6_9GAMM</name>
<sequence>MHIRQLFIGAILLAATATHAQHVVQLPGVSATASPEGCVSPASAGSAALSYSCLTRLVTAEATPKAPEIPGADISKRPSNTLGLYNASSLQNRMGPNLGISVQPYRPKLVYPNPLGR</sequence>
<protein>
    <submittedName>
        <fullName evidence="2">Uncharacterized protein</fullName>
    </submittedName>
</protein>
<dbReference type="Proteomes" id="UP000490980">
    <property type="component" value="Unassembled WGS sequence"/>
</dbReference>
<reference evidence="2 3" key="1">
    <citation type="submission" date="2020-03" db="EMBL/GenBank/DDBJ databases">
        <authorList>
            <person name="Lai Q."/>
        </authorList>
    </citation>
    <scope>NUCLEOTIDE SEQUENCE [LARGE SCALE GENOMIC DNA]</scope>
    <source>
        <strain evidence="2 3">CCUG 25036</strain>
    </source>
</reference>
<evidence type="ECO:0000313" key="2">
    <source>
        <dbReference type="EMBL" id="NII05797.1"/>
    </source>
</evidence>
<gene>
    <name evidence="2" type="ORF">HBF25_05245</name>
</gene>
<evidence type="ECO:0000313" key="3">
    <source>
        <dbReference type="Proteomes" id="UP000490980"/>
    </source>
</evidence>
<feature type="signal peptide" evidence="1">
    <location>
        <begin position="1"/>
        <end position="20"/>
    </location>
</feature>
<feature type="chain" id="PRO_5031389772" evidence="1">
    <location>
        <begin position="21"/>
        <end position="117"/>
    </location>
</feature>
<keyword evidence="3" id="KW-1185">Reference proteome</keyword>
<accession>A0A7X5ZHG6</accession>